<organism evidence="3 4">
    <name type="scientific">Calothrix parasitica NIES-267</name>
    <dbReference type="NCBI Taxonomy" id="1973488"/>
    <lineage>
        <taxon>Bacteria</taxon>
        <taxon>Bacillati</taxon>
        <taxon>Cyanobacteriota</taxon>
        <taxon>Cyanophyceae</taxon>
        <taxon>Nostocales</taxon>
        <taxon>Calotrichaceae</taxon>
        <taxon>Calothrix</taxon>
    </lineage>
</organism>
<dbReference type="AlphaFoldDB" id="A0A1Z4LHJ9"/>
<evidence type="ECO:0000313" key="4">
    <source>
        <dbReference type="Proteomes" id="UP000218418"/>
    </source>
</evidence>
<feature type="compositionally biased region" description="Polar residues" evidence="1">
    <location>
        <begin position="111"/>
        <end position="164"/>
    </location>
</feature>
<evidence type="ECO:0000313" key="3">
    <source>
        <dbReference type="EMBL" id="BAY80716.1"/>
    </source>
</evidence>
<reference evidence="3 4" key="1">
    <citation type="submission" date="2017-06" db="EMBL/GenBank/DDBJ databases">
        <title>Genome sequencing of cyanobaciteial culture collection at National Institute for Environmental Studies (NIES).</title>
        <authorList>
            <person name="Hirose Y."/>
            <person name="Shimura Y."/>
            <person name="Fujisawa T."/>
            <person name="Nakamura Y."/>
            <person name="Kawachi M."/>
        </authorList>
    </citation>
    <scope>NUCLEOTIDE SEQUENCE [LARGE SCALE GENOMIC DNA]</scope>
    <source>
        <strain evidence="3 4">NIES-267</strain>
    </source>
</reference>
<proteinExistence type="predicted"/>
<protein>
    <recommendedName>
        <fullName evidence="2">NYN domain-containing protein</fullName>
    </recommendedName>
</protein>
<dbReference type="Proteomes" id="UP000218418">
    <property type="component" value="Chromosome"/>
</dbReference>
<accession>A0A1Z4LHJ9</accession>
<feature type="region of interest" description="Disordered" evidence="1">
    <location>
        <begin position="106"/>
        <end position="167"/>
    </location>
</feature>
<evidence type="ECO:0000259" key="2">
    <source>
        <dbReference type="Pfam" id="PF01936"/>
    </source>
</evidence>
<evidence type="ECO:0000256" key="1">
    <source>
        <dbReference type="SAM" id="MobiDB-lite"/>
    </source>
</evidence>
<gene>
    <name evidence="3" type="ORF">NIES267_01730</name>
</gene>
<name>A0A1Z4LHJ9_9CYAN</name>
<sequence length="413" mass="47328">MTVTLIKYPAPLLNKIGSYVCQAVIYIQQQQPELLLDKYRNVSWRDNNNQSRLKVKLIEVIANTQNWESLINQVEVFIQNLLIPNSTNTPVLIKLQEKIRHLEPKILDSEAANNKQDSKSTKTNLEASESQQDVNSIESTQEESLSTKTNLEASENKPNTNDYNNKAEEQISIKDNQAITALLLDAENIPLTPETEQFLTKFCTNPIQIKIAFANWQSMGEKDAEFYDRSYDLIHVPYGKDNADGKMIAFGSTIDEYYPKVKEILVCSSDNVMTSLCEHLQHKGLTVFQVTQHLSNLTILNGKTKETQNHTILPSIEKLLSQIKEIIEAQERQTSNQWIKLSKICKLFKEKHSFGVNKVVSHHLPGKNIKNIFVHKPEFVIHQIPEQPEIYITLFKMPTQEDAEKKELVNIQE</sequence>
<feature type="domain" description="NYN" evidence="2">
    <location>
        <begin position="180"/>
        <end position="289"/>
    </location>
</feature>
<dbReference type="Pfam" id="PF01936">
    <property type="entry name" value="NYN"/>
    <property type="match status" value="1"/>
</dbReference>
<dbReference type="GO" id="GO:0004540">
    <property type="term" value="F:RNA nuclease activity"/>
    <property type="evidence" value="ECO:0007669"/>
    <property type="project" value="InterPro"/>
</dbReference>
<dbReference type="InterPro" id="IPR021139">
    <property type="entry name" value="NYN"/>
</dbReference>
<keyword evidence="4" id="KW-1185">Reference proteome</keyword>
<dbReference type="OrthoDB" id="570660at2"/>
<dbReference type="EMBL" id="AP018227">
    <property type="protein sequence ID" value="BAY80716.1"/>
    <property type="molecule type" value="Genomic_DNA"/>
</dbReference>